<dbReference type="Proteomes" id="UP001157974">
    <property type="component" value="Unassembled WGS sequence"/>
</dbReference>
<dbReference type="InterPro" id="IPR029026">
    <property type="entry name" value="tRNA_m1G_MTases_N"/>
</dbReference>
<dbReference type="Gene3D" id="3.40.1280.10">
    <property type="match status" value="1"/>
</dbReference>
<protein>
    <recommendedName>
        <fullName evidence="3">16S rRNA (uracil(1498)-N(3))-methyltransferase</fullName>
        <ecNumber evidence="3">2.1.1.193</ecNumber>
    </recommendedName>
</protein>
<evidence type="ECO:0000256" key="4">
    <source>
        <dbReference type="ARBA" id="ARBA00022490"/>
    </source>
</evidence>
<dbReference type="InterPro" id="IPR029028">
    <property type="entry name" value="Alpha/beta_knot_MTases"/>
</dbReference>
<evidence type="ECO:0000313" key="12">
    <source>
        <dbReference type="EMBL" id="KAJ8903243.1"/>
    </source>
</evidence>
<evidence type="ECO:0000256" key="9">
    <source>
        <dbReference type="ARBA" id="ARBA00025699"/>
    </source>
</evidence>
<dbReference type="GO" id="GO:0005737">
    <property type="term" value="C:cytoplasm"/>
    <property type="evidence" value="ECO:0007669"/>
    <property type="project" value="UniProtKB-SubCell"/>
</dbReference>
<dbReference type="CDD" id="cd18084">
    <property type="entry name" value="RsmE-like"/>
    <property type="match status" value="1"/>
</dbReference>
<keyword evidence="6" id="KW-0489">Methyltransferase</keyword>
<comment type="subcellular location">
    <subcellularLocation>
        <location evidence="1">Cytoplasm</location>
    </subcellularLocation>
</comment>
<evidence type="ECO:0000259" key="11">
    <source>
        <dbReference type="Pfam" id="PF04452"/>
    </source>
</evidence>
<keyword evidence="13" id="KW-1185">Reference proteome</keyword>
<evidence type="ECO:0000256" key="3">
    <source>
        <dbReference type="ARBA" id="ARBA00012328"/>
    </source>
</evidence>
<evidence type="ECO:0000256" key="10">
    <source>
        <dbReference type="ARBA" id="ARBA00047944"/>
    </source>
</evidence>
<gene>
    <name evidence="12" type="ORF">NDN08_004352</name>
</gene>
<dbReference type="InterPro" id="IPR006700">
    <property type="entry name" value="RsmE"/>
</dbReference>
<organism evidence="12 13">
    <name type="scientific">Rhodosorus marinus</name>
    <dbReference type="NCBI Taxonomy" id="101924"/>
    <lineage>
        <taxon>Eukaryota</taxon>
        <taxon>Rhodophyta</taxon>
        <taxon>Stylonematophyceae</taxon>
        <taxon>Stylonematales</taxon>
        <taxon>Stylonemataceae</taxon>
        <taxon>Rhodosorus</taxon>
    </lineage>
</organism>
<dbReference type="EMBL" id="JAMWBK010000007">
    <property type="protein sequence ID" value="KAJ8903243.1"/>
    <property type="molecule type" value="Genomic_DNA"/>
</dbReference>
<dbReference type="NCBIfam" id="TIGR00046">
    <property type="entry name" value="RsmE family RNA methyltransferase"/>
    <property type="match status" value="1"/>
</dbReference>
<dbReference type="PANTHER" id="PTHR30027:SF3">
    <property type="entry name" value="16S RRNA (URACIL(1498)-N(3))-METHYLTRANSFERASE"/>
    <property type="match status" value="1"/>
</dbReference>
<evidence type="ECO:0000313" key="13">
    <source>
        <dbReference type="Proteomes" id="UP001157974"/>
    </source>
</evidence>
<accession>A0AAV8UL73</accession>
<evidence type="ECO:0000256" key="7">
    <source>
        <dbReference type="ARBA" id="ARBA00022679"/>
    </source>
</evidence>
<dbReference type="GO" id="GO:0070475">
    <property type="term" value="P:rRNA base methylation"/>
    <property type="evidence" value="ECO:0007669"/>
    <property type="project" value="TreeGrafter"/>
</dbReference>
<keyword evidence="8" id="KW-0949">S-adenosyl-L-methionine</keyword>
<comment type="function">
    <text evidence="9">Specifically methylates the N3 position of the uracil ring of uridine 1498 (m3U1498) in 16S rRNA. Acts on the fully assembled 30S ribosomal subunit.</text>
</comment>
<dbReference type="AlphaFoldDB" id="A0AAV8UL73"/>
<evidence type="ECO:0000256" key="2">
    <source>
        <dbReference type="ARBA" id="ARBA00005528"/>
    </source>
</evidence>
<dbReference type="EC" id="2.1.1.193" evidence="3"/>
<evidence type="ECO:0000256" key="1">
    <source>
        <dbReference type="ARBA" id="ARBA00004496"/>
    </source>
</evidence>
<dbReference type="InterPro" id="IPR046886">
    <property type="entry name" value="RsmE_MTase_dom"/>
</dbReference>
<dbReference type="SUPFAM" id="SSF75217">
    <property type="entry name" value="alpha/beta knot"/>
    <property type="match status" value="1"/>
</dbReference>
<dbReference type="PANTHER" id="PTHR30027">
    <property type="entry name" value="RIBOSOMAL RNA SMALL SUBUNIT METHYLTRANSFERASE E"/>
    <property type="match status" value="1"/>
</dbReference>
<evidence type="ECO:0000256" key="5">
    <source>
        <dbReference type="ARBA" id="ARBA00022552"/>
    </source>
</evidence>
<sequence>MGACGELGGLWFGFVQQSIVRSHHERTAPNRQVVCSRLSVGGLEDSHDRVYLPGLRTAVAKCLVDVEESKHFKSRRISSGKKVELFDGLGRVNKAEFIGFEKNRAEVLVGDTVKTKTPPIDLTAAIAFPKGARADWMVEKLTELGVSTIITLKTERSEGQVSPSKLERWRRLAVSACKQCRRDFLPTIHTEETSIPQLAERIRAKEWSVSIVAAFGGLPLNQVERRSSKCPVIIVGPEGGLTTSEEEQLLRSGCQPVSLGQNRLRVETASIGLAASLLIAFDESGSQAS</sequence>
<proteinExistence type="inferred from homology"/>
<reference evidence="12 13" key="1">
    <citation type="journal article" date="2023" name="Nat. Commun.">
        <title>Origin of minicircular mitochondrial genomes in red algae.</title>
        <authorList>
            <person name="Lee Y."/>
            <person name="Cho C.H."/>
            <person name="Lee Y.M."/>
            <person name="Park S.I."/>
            <person name="Yang J.H."/>
            <person name="West J.A."/>
            <person name="Bhattacharya D."/>
            <person name="Yoon H.S."/>
        </authorList>
    </citation>
    <scope>NUCLEOTIDE SEQUENCE [LARGE SCALE GENOMIC DNA]</scope>
    <source>
        <strain evidence="12 13">CCMP1338</strain>
        <tissue evidence="12">Whole cell</tissue>
    </source>
</reference>
<comment type="catalytic activity">
    <reaction evidence="10">
        <text>uridine(1498) in 16S rRNA + S-adenosyl-L-methionine = N(3)-methyluridine(1498) in 16S rRNA + S-adenosyl-L-homocysteine + H(+)</text>
        <dbReference type="Rhea" id="RHEA:42920"/>
        <dbReference type="Rhea" id="RHEA-COMP:10283"/>
        <dbReference type="Rhea" id="RHEA-COMP:10284"/>
        <dbReference type="ChEBI" id="CHEBI:15378"/>
        <dbReference type="ChEBI" id="CHEBI:57856"/>
        <dbReference type="ChEBI" id="CHEBI:59789"/>
        <dbReference type="ChEBI" id="CHEBI:65315"/>
        <dbReference type="ChEBI" id="CHEBI:74502"/>
        <dbReference type="EC" id="2.1.1.193"/>
    </reaction>
</comment>
<comment type="caution">
    <text evidence="12">The sequence shown here is derived from an EMBL/GenBank/DDBJ whole genome shotgun (WGS) entry which is preliminary data.</text>
</comment>
<evidence type="ECO:0000256" key="6">
    <source>
        <dbReference type="ARBA" id="ARBA00022603"/>
    </source>
</evidence>
<keyword evidence="7" id="KW-0808">Transferase</keyword>
<dbReference type="GO" id="GO:0070042">
    <property type="term" value="F:rRNA (uridine-N3-)-methyltransferase activity"/>
    <property type="evidence" value="ECO:0007669"/>
    <property type="project" value="TreeGrafter"/>
</dbReference>
<feature type="domain" description="Ribosomal RNA small subunit methyltransferase E methyltransferase" evidence="11">
    <location>
        <begin position="118"/>
        <end position="275"/>
    </location>
</feature>
<keyword evidence="4" id="KW-0963">Cytoplasm</keyword>
<dbReference type="Pfam" id="PF04452">
    <property type="entry name" value="Methyltrans_RNA"/>
    <property type="match status" value="1"/>
</dbReference>
<comment type="similarity">
    <text evidence="2">Belongs to the RNA methyltransferase RsmE family.</text>
</comment>
<evidence type="ECO:0000256" key="8">
    <source>
        <dbReference type="ARBA" id="ARBA00022691"/>
    </source>
</evidence>
<name>A0AAV8UL73_9RHOD</name>
<keyword evidence="5" id="KW-0698">rRNA processing</keyword>